<reference evidence="2 3" key="1">
    <citation type="journal article" date="2010" name="Cell">
        <title>The genome of Naegleria gruberi illuminates early eukaryotic versatility.</title>
        <authorList>
            <person name="Fritz-Laylin L.K."/>
            <person name="Prochnik S.E."/>
            <person name="Ginger M.L."/>
            <person name="Dacks J.B."/>
            <person name="Carpenter M.L."/>
            <person name="Field M.C."/>
            <person name="Kuo A."/>
            <person name="Paredez A."/>
            <person name="Chapman J."/>
            <person name="Pham J."/>
            <person name="Shu S."/>
            <person name="Neupane R."/>
            <person name="Cipriano M."/>
            <person name="Mancuso J."/>
            <person name="Tu H."/>
            <person name="Salamov A."/>
            <person name="Lindquist E."/>
            <person name="Shapiro H."/>
            <person name="Lucas S."/>
            <person name="Grigoriev I.V."/>
            <person name="Cande W.Z."/>
            <person name="Fulton C."/>
            <person name="Rokhsar D.S."/>
            <person name="Dawson S.C."/>
        </authorList>
    </citation>
    <scope>NUCLEOTIDE SEQUENCE [LARGE SCALE GENOMIC DNA]</scope>
    <source>
        <strain evidence="2 3">NEG-M</strain>
    </source>
</reference>
<dbReference type="CDD" id="cd00229">
    <property type="entry name" value="SGNH_hydrolase"/>
    <property type="match status" value="1"/>
</dbReference>
<dbReference type="eggNOG" id="ENOG502S78G">
    <property type="taxonomic scope" value="Eukaryota"/>
</dbReference>
<dbReference type="InterPro" id="IPR036514">
    <property type="entry name" value="SGNH_hydro_sf"/>
</dbReference>
<evidence type="ECO:0000313" key="3">
    <source>
        <dbReference type="Proteomes" id="UP000006671"/>
    </source>
</evidence>
<dbReference type="SUPFAM" id="SSF52266">
    <property type="entry name" value="SGNH hydrolase"/>
    <property type="match status" value="1"/>
</dbReference>
<dbReference type="PANTHER" id="PTHR30383">
    <property type="entry name" value="THIOESTERASE 1/PROTEASE 1/LYSOPHOSPHOLIPASE L1"/>
    <property type="match status" value="1"/>
</dbReference>
<dbReference type="PANTHER" id="PTHR30383:SF5">
    <property type="entry name" value="SGNH HYDROLASE-TYPE ESTERASE DOMAIN-CONTAINING PROTEIN"/>
    <property type="match status" value="1"/>
</dbReference>
<dbReference type="EMBL" id="GG738874">
    <property type="protein sequence ID" value="EFC43356.1"/>
    <property type="molecule type" value="Genomic_DNA"/>
</dbReference>
<gene>
    <name evidence="2" type="ORF">NAEGRDRAFT_82641</name>
</gene>
<proteinExistence type="predicted"/>
<dbReference type="OrthoDB" id="408760at2759"/>
<organism evidence="3">
    <name type="scientific">Naegleria gruberi</name>
    <name type="common">Amoeba</name>
    <dbReference type="NCBI Taxonomy" id="5762"/>
    <lineage>
        <taxon>Eukaryota</taxon>
        <taxon>Discoba</taxon>
        <taxon>Heterolobosea</taxon>
        <taxon>Tetramitia</taxon>
        <taxon>Eutetramitia</taxon>
        <taxon>Vahlkampfiidae</taxon>
        <taxon>Naegleria</taxon>
    </lineage>
</organism>
<evidence type="ECO:0000259" key="1">
    <source>
        <dbReference type="Pfam" id="PF13472"/>
    </source>
</evidence>
<evidence type="ECO:0000313" key="2">
    <source>
        <dbReference type="EMBL" id="EFC43356.1"/>
    </source>
</evidence>
<dbReference type="InParanoid" id="D2VIH1"/>
<dbReference type="OMA" id="NDLAYNR"/>
<feature type="domain" description="SGNH hydrolase-type esterase" evidence="1">
    <location>
        <begin position="2"/>
        <end position="183"/>
    </location>
</feature>
<protein>
    <submittedName>
        <fullName evidence="2">SGNH hydrolase</fullName>
    </submittedName>
</protein>
<dbReference type="InterPro" id="IPR051532">
    <property type="entry name" value="Ester_Hydrolysis_Enzymes"/>
</dbReference>
<dbReference type="Proteomes" id="UP000006671">
    <property type="component" value="Unassembled WGS sequence"/>
</dbReference>
<accession>D2VIH1</accession>
<dbReference type="AlphaFoldDB" id="D2VIH1"/>
<dbReference type="Pfam" id="PF13472">
    <property type="entry name" value="Lipase_GDSL_2"/>
    <property type="match status" value="1"/>
</dbReference>
<dbReference type="KEGG" id="ngr:NAEGRDRAFT_82641"/>
<dbReference type="GO" id="GO:0004622">
    <property type="term" value="F:phosphatidylcholine lysophospholipase activity"/>
    <property type="evidence" value="ECO:0007669"/>
    <property type="project" value="TreeGrafter"/>
</dbReference>
<sequence>MALGASITAGFYCNGLKFHPYSTRLSKLLSNLKNIPYHVEPFGLSGERTDRMKIRLDQIFNYYPPESFDGVIIIAGTNDLISCESDDTIGNLIEMYERCLQYNHFRFVVACSIPSSAFDVKSEYLNKKSKINNALREFVEKSKNPKLLFIDLMEELNFCKCTEEEQSKYWDDPIHFTPDGYDRIADILFEKLQQNPHLL</sequence>
<dbReference type="InterPro" id="IPR013830">
    <property type="entry name" value="SGNH_hydro"/>
</dbReference>
<name>D2VIH1_NAEGR</name>
<keyword evidence="2" id="KW-0378">Hydrolase</keyword>
<keyword evidence="3" id="KW-1185">Reference proteome</keyword>
<dbReference type="GeneID" id="8852144"/>
<dbReference type="VEuPathDB" id="AmoebaDB:NAEGRDRAFT_82641"/>
<dbReference type="RefSeq" id="XP_002676100.1">
    <property type="nucleotide sequence ID" value="XM_002676054.1"/>
</dbReference>
<dbReference type="Gene3D" id="3.40.50.1110">
    <property type="entry name" value="SGNH hydrolase"/>
    <property type="match status" value="1"/>
</dbReference>